<reference evidence="2 3" key="1">
    <citation type="submission" date="2021-03" db="EMBL/GenBank/DDBJ databases">
        <title>Sequencing the genomes of 1000 actinobacteria strains.</title>
        <authorList>
            <person name="Klenk H.-P."/>
        </authorList>
    </citation>
    <scope>NUCLEOTIDE SEQUENCE [LARGE SCALE GENOMIC DNA]</scope>
    <source>
        <strain evidence="2 3">DSM 45516</strain>
    </source>
</reference>
<sequence length="127" mass="13802">MGETDEQALIDRYIAAYNAFDIDGLMALLAPDVRFENYSGAELTASADGVAEFRSLAEHAAALFDEREQRVLSTRTEGPVTVVEIAYRGRFAADVPDGPAAGSVIELTGRSEFEFRDGLIARVVDRS</sequence>
<dbReference type="EMBL" id="JAGGMR010000001">
    <property type="protein sequence ID" value="MBP2188440.1"/>
    <property type="molecule type" value="Genomic_DNA"/>
</dbReference>
<name>A0ABS4Q9S2_9NOCA</name>
<dbReference type="InterPro" id="IPR032710">
    <property type="entry name" value="NTF2-like_dom_sf"/>
</dbReference>
<comment type="caution">
    <text evidence="2">The sequence shown here is derived from an EMBL/GenBank/DDBJ whole genome shotgun (WGS) entry which is preliminary data.</text>
</comment>
<feature type="domain" description="SnoaL-like" evidence="1">
    <location>
        <begin position="11"/>
        <end position="123"/>
    </location>
</feature>
<protein>
    <submittedName>
        <fullName evidence="2">Steroid delta-isomerase-like uncharacterized protein</fullName>
    </submittedName>
</protein>
<accession>A0ABS4Q9S2</accession>
<dbReference type="RefSeq" id="WP_209885700.1">
    <property type="nucleotide sequence ID" value="NZ_JAGGMR010000001.1"/>
</dbReference>
<evidence type="ECO:0000259" key="1">
    <source>
        <dbReference type="Pfam" id="PF12680"/>
    </source>
</evidence>
<gene>
    <name evidence="2" type="ORF">BJ987_001341</name>
</gene>
<dbReference type="InterPro" id="IPR037401">
    <property type="entry name" value="SnoaL-like"/>
</dbReference>
<dbReference type="Pfam" id="PF12680">
    <property type="entry name" value="SnoaL_2"/>
    <property type="match status" value="1"/>
</dbReference>
<keyword evidence="3" id="KW-1185">Reference proteome</keyword>
<proteinExistence type="predicted"/>
<dbReference type="SUPFAM" id="SSF54427">
    <property type="entry name" value="NTF2-like"/>
    <property type="match status" value="1"/>
</dbReference>
<evidence type="ECO:0000313" key="3">
    <source>
        <dbReference type="Proteomes" id="UP001519325"/>
    </source>
</evidence>
<dbReference type="Gene3D" id="3.10.450.50">
    <property type="match status" value="1"/>
</dbReference>
<organism evidence="2 3">
    <name type="scientific">Nocardia goodfellowii</name>
    <dbReference type="NCBI Taxonomy" id="882446"/>
    <lineage>
        <taxon>Bacteria</taxon>
        <taxon>Bacillati</taxon>
        <taxon>Actinomycetota</taxon>
        <taxon>Actinomycetes</taxon>
        <taxon>Mycobacteriales</taxon>
        <taxon>Nocardiaceae</taxon>
        <taxon>Nocardia</taxon>
    </lineage>
</organism>
<evidence type="ECO:0000313" key="2">
    <source>
        <dbReference type="EMBL" id="MBP2188440.1"/>
    </source>
</evidence>
<dbReference type="Proteomes" id="UP001519325">
    <property type="component" value="Unassembled WGS sequence"/>
</dbReference>